<evidence type="ECO:0000313" key="1">
    <source>
        <dbReference type="EMBL" id="MBF4475300.1"/>
    </source>
</evidence>
<evidence type="ECO:0000313" key="2">
    <source>
        <dbReference type="Proteomes" id="UP000606900"/>
    </source>
</evidence>
<dbReference type="EMBL" id="JADIIL010000028">
    <property type="protein sequence ID" value="MBF4475300.1"/>
    <property type="molecule type" value="Genomic_DNA"/>
</dbReference>
<accession>A0A843AQ85</accession>
<feature type="non-terminal residue" evidence="1">
    <location>
        <position position="1"/>
    </location>
</feature>
<protein>
    <recommendedName>
        <fullName evidence="3">Adhesin-like protein with PMBR domains</fullName>
    </recommendedName>
</protein>
<organism evidence="1 2">
    <name type="scientific">Methanobacterium formicicum</name>
    <dbReference type="NCBI Taxonomy" id="2162"/>
    <lineage>
        <taxon>Archaea</taxon>
        <taxon>Methanobacteriati</taxon>
        <taxon>Methanobacteriota</taxon>
        <taxon>Methanomada group</taxon>
        <taxon>Methanobacteria</taxon>
        <taxon>Methanobacteriales</taxon>
        <taxon>Methanobacteriaceae</taxon>
        <taxon>Methanobacterium</taxon>
    </lineage>
</organism>
<dbReference type="AlphaFoldDB" id="A0A843AQ85"/>
<sequence length="1052" mass="116582">VNQATFLQLLTQTTIKINNSDTTTTALINIKQPPTGTETVTPGTLTQNEYLNLAHNILTYINTNQQAPATMSTVFGNINFKSLLYLYTRALSMQKTYGTLPTFLAVRPWSNIPITDTNKNTITTQDITQTAIEVKNFVNYYKYLPDYITINGIVVNQATLLQLLTQTTTKINNQDNTPLTLQNIKQPTTGTETVTPGTLTQNEYIQLAQNIQNYINTNQQAPATMSTVFGNIKFQSLLYLYTRALSMQKTYGTLPTFLAVRPWSNIPITDTNKNTITTQDIINTAIEVKNFVNYYKYLPDYITINGIVVNQATFLQLLTTTTTKINNQDNTPLTLQNIKQPGTGTETVTPGTLTQNEYIQLAQNIQNYINTNNGQAPATMSSTLGDVKFESLLYMYCRILSNCKDNGGILPELVTVRPWSSSNIPVRDEFFTIQQITKTAIEVKNFLEGNKYLPEYITVNGVVMNQSQFIYLLVTATSHSNAGDNSLITLLNANKPVSGTETITGGNLLHDEYIKIANDVKAYIEANKKAPSLTSTSLGNMNYQSLLYMYCRILNQYNSNGNLPVAVNMKPWSTANIPIPDKASFTITEIAQSAADVKKFVDTNGYLPEWITVGGVYLNQTQFLHLLTAATLLINSGQGGSVISVDAVLPSGVVNDGLTEGTLSKDSYVLLAQQIKNYIEQNKKGPNSMTTTLGTASFKSLIYMYSRILQQYKLHQTIPTTIILKNWTTPIYDDHFTHQEIINTAAEVRTFVIGNGYLPEYITINGVVVNQAQFLQLLVTTTLKINNNDNTAIYLQNGVVPNSDSNIIAVGTLVLSKYIELASNINTYFLNNNQNGPSKMSSSVGEINFLTLFNTYCRILSSYKTNSVLPESLILYKPVYITSDNIYDSATDISRMNTLVSILRTAGVDAWGFGIGPDMQNAVLRNSSVQQGALVVDVYGGACAGTIYAMIGSYYQGIKGAREVYSIWISPPAWDITNLPTKATNGGANFLPRAHDDTFSKYLPDWGYDYYGNPRDGLNNPDLFLNSHGFNFLVTSGNLQYMADHILYEAKT</sequence>
<gene>
    <name evidence="1" type="ORF">ISP06_07510</name>
</gene>
<proteinExistence type="predicted"/>
<evidence type="ECO:0008006" key="3">
    <source>
        <dbReference type="Google" id="ProtNLM"/>
    </source>
</evidence>
<comment type="caution">
    <text evidence="1">The sequence shown here is derived from an EMBL/GenBank/DDBJ whole genome shotgun (WGS) entry which is preliminary data.</text>
</comment>
<dbReference type="RefSeq" id="WP_276699328.1">
    <property type="nucleotide sequence ID" value="NZ_JADIIL010000028.1"/>
</dbReference>
<dbReference type="Proteomes" id="UP000606900">
    <property type="component" value="Unassembled WGS sequence"/>
</dbReference>
<name>A0A843AQ85_METFO</name>
<reference evidence="1" key="1">
    <citation type="submission" date="2020-10" db="EMBL/GenBank/DDBJ databases">
        <title>Dehalococcoides mccartyi of a TCE/Cr reducing biochatode.</title>
        <authorList>
            <person name="Matturro B."/>
        </authorList>
    </citation>
    <scope>NUCLEOTIDE SEQUENCE</scope>
    <source>
        <strain evidence="1">Bin2</strain>
    </source>
</reference>